<feature type="non-terminal residue" evidence="3">
    <location>
        <position position="350"/>
    </location>
</feature>
<comment type="similarity">
    <text evidence="1">Belongs to the short-chain dehydrogenases/reductases (SDR) family.</text>
</comment>
<dbReference type="PANTHER" id="PTHR24320:SF283">
    <property type="entry name" value="RETINOL DEHYDROGENASE 11"/>
    <property type="match status" value="1"/>
</dbReference>
<keyword evidence="2" id="KW-0560">Oxidoreductase</keyword>
<keyword evidence="4" id="KW-1185">Reference proteome</keyword>
<dbReference type="Proteomes" id="UP000700596">
    <property type="component" value="Unassembled WGS sequence"/>
</dbReference>
<proteinExistence type="inferred from homology"/>
<accession>A0A9P9DBK2</accession>
<dbReference type="OrthoDB" id="191139at2759"/>
<sequence length="350" mass="37600">MKMASNPSFNSDTGGLEVATAYASQASGKTVLVTGVSSGTLGEAIVKSFAKGGASTIIITGRSDNSLEETVKSLSTEYPSTKFRPLKLQLDSLKLVNAAAQELLDDPSIPHIDITIACAGVHNFSTTRLLTTDGLEWHFGINHIANFVFINKLLPKIRAAATKSSTRGSTRIVVVGSETGNLSPFRFSDYQFDGKPVPAHERPSWDILKVFGVQETEAYNHFVAYAQSKTANVLFAVHFNKMLAAENQDIRVFTIHPGLVNSKFAAQAFAEEFTAEQKAVFARIGLGRFKDVDQGAATAVVAALDPGLGTEEGIYLTDCQVGGALEWQLDGGLARKLWDLTERIVGEKAG</sequence>
<dbReference type="InterPro" id="IPR002347">
    <property type="entry name" value="SDR_fam"/>
</dbReference>
<dbReference type="SUPFAM" id="SSF51735">
    <property type="entry name" value="NAD(P)-binding Rossmann-fold domains"/>
    <property type="match status" value="1"/>
</dbReference>
<evidence type="ECO:0000256" key="2">
    <source>
        <dbReference type="ARBA" id="ARBA00023002"/>
    </source>
</evidence>
<organism evidence="3 4">
    <name type="scientific">Dendryphion nanum</name>
    <dbReference type="NCBI Taxonomy" id="256645"/>
    <lineage>
        <taxon>Eukaryota</taxon>
        <taxon>Fungi</taxon>
        <taxon>Dikarya</taxon>
        <taxon>Ascomycota</taxon>
        <taxon>Pezizomycotina</taxon>
        <taxon>Dothideomycetes</taxon>
        <taxon>Pleosporomycetidae</taxon>
        <taxon>Pleosporales</taxon>
        <taxon>Torulaceae</taxon>
        <taxon>Dendryphion</taxon>
    </lineage>
</organism>
<evidence type="ECO:0000256" key="1">
    <source>
        <dbReference type="ARBA" id="ARBA00006484"/>
    </source>
</evidence>
<evidence type="ECO:0000313" key="3">
    <source>
        <dbReference type="EMBL" id="KAH7116226.1"/>
    </source>
</evidence>
<name>A0A9P9DBK2_9PLEO</name>
<evidence type="ECO:0000313" key="4">
    <source>
        <dbReference type="Proteomes" id="UP000700596"/>
    </source>
</evidence>
<dbReference type="AlphaFoldDB" id="A0A9P9DBK2"/>
<dbReference type="Gene3D" id="3.40.50.720">
    <property type="entry name" value="NAD(P)-binding Rossmann-like Domain"/>
    <property type="match status" value="1"/>
</dbReference>
<dbReference type="Pfam" id="PF00106">
    <property type="entry name" value="adh_short"/>
    <property type="match status" value="1"/>
</dbReference>
<dbReference type="EMBL" id="JAGMWT010000015">
    <property type="protein sequence ID" value="KAH7116226.1"/>
    <property type="molecule type" value="Genomic_DNA"/>
</dbReference>
<protein>
    <submittedName>
        <fullName evidence="3">Retinol dehydrogenase 12</fullName>
    </submittedName>
</protein>
<dbReference type="PANTHER" id="PTHR24320">
    <property type="entry name" value="RETINOL DEHYDROGENASE"/>
    <property type="match status" value="1"/>
</dbReference>
<dbReference type="GO" id="GO:0016491">
    <property type="term" value="F:oxidoreductase activity"/>
    <property type="evidence" value="ECO:0007669"/>
    <property type="project" value="UniProtKB-KW"/>
</dbReference>
<gene>
    <name evidence="3" type="ORF">B0J11DRAFT_470455</name>
</gene>
<reference evidence="3" key="1">
    <citation type="journal article" date="2021" name="Nat. Commun.">
        <title>Genetic determinants of endophytism in the Arabidopsis root mycobiome.</title>
        <authorList>
            <person name="Mesny F."/>
            <person name="Miyauchi S."/>
            <person name="Thiergart T."/>
            <person name="Pickel B."/>
            <person name="Atanasova L."/>
            <person name="Karlsson M."/>
            <person name="Huettel B."/>
            <person name="Barry K.W."/>
            <person name="Haridas S."/>
            <person name="Chen C."/>
            <person name="Bauer D."/>
            <person name="Andreopoulos W."/>
            <person name="Pangilinan J."/>
            <person name="LaButti K."/>
            <person name="Riley R."/>
            <person name="Lipzen A."/>
            <person name="Clum A."/>
            <person name="Drula E."/>
            <person name="Henrissat B."/>
            <person name="Kohler A."/>
            <person name="Grigoriev I.V."/>
            <person name="Martin F.M."/>
            <person name="Hacquard S."/>
        </authorList>
    </citation>
    <scope>NUCLEOTIDE SEQUENCE</scope>
    <source>
        <strain evidence="3">MPI-CAGE-CH-0243</strain>
    </source>
</reference>
<dbReference type="InterPro" id="IPR036291">
    <property type="entry name" value="NAD(P)-bd_dom_sf"/>
</dbReference>
<comment type="caution">
    <text evidence="3">The sequence shown here is derived from an EMBL/GenBank/DDBJ whole genome shotgun (WGS) entry which is preliminary data.</text>
</comment>